<dbReference type="InterPro" id="IPR036086">
    <property type="entry name" value="ParB/Sulfiredoxin_sf"/>
</dbReference>
<dbReference type="NCBIfam" id="TIGR03696">
    <property type="entry name" value="Rhs_assc_core"/>
    <property type="match status" value="1"/>
</dbReference>
<dbReference type="SMART" id="SM00470">
    <property type="entry name" value="ParB"/>
    <property type="match status" value="1"/>
</dbReference>
<dbReference type="EMBL" id="FLUM01000001">
    <property type="protein sequence ID" value="SBV90578.1"/>
    <property type="molecule type" value="Genomic_DNA"/>
</dbReference>
<protein>
    <recommendedName>
        <fullName evidence="2">ParB-like N-terminal domain-containing protein</fullName>
    </recommendedName>
</protein>
<dbReference type="AlphaFoldDB" id="A0A212ITN5"/>
<keyword evidence="1" id="KW-0677">Repeat</keyword>
<dbReference type="Gene3D" id="2.180.10.10">
    <property type="entry name" value="RHS repeat-associated core"/>
    <property type="match status" value="1"/>
</dbReference>
<dbReference type="CDD" id="cd16387">
    <property type="entry name" value="ParB_N_Srx"/>
    <property type="match status" value="1"/>
</dbReference>
<dbReference type="PANTHER" id="PTHR32305">
    <property type="match status" value="1"/>
</dbReference>
<dbReference type="PANTHER" id="PTHR32305:SF15">
    <property type="entry name" value="PROTEIN RHSA-RELATED"/>
    <property type="match status" value="1"/>
</dbReference>
<dbReference type="SUPFAM" id="SSF110849">
    <property type="entry name" value="ParB/Sulfiredoxin"/>
    <property type="match status" value="1"/>
</dbReference>
<dbReference type="InterPro" id="IPR056823">
    <property type="entry name" value="TEN-like_YD-shell"/>
</dbReference>
<dbReference type="InterPro" id="IPR050708">
    <property type="entry name" value="T6SS_VgrG/RHS"/>
</dbReference>
<sequence>MYTATGVKLQVIHETDMNLQAATVMATAPFSTQATDTKTTDYVGNKVYENGTLKRTLIDGGYIEGTTYHFFLTDHLGNNRVVANANGTVIQKNHYYPFGMAFAENTTAEQGVQPYKYNGKELDQMHGLNMYDYSARFYEPGIGRFSTVDPHAENYYNISPYAYVANNPMAFIDPNGMDSIYYQSNYEPTPGRKNIMTSLNTSYSLVARVGKGGQDVYSVTFSDVVVTPQGGIYTNGGVLTNYHGIVIGEKGLEIVSPEFDALMIGRGIANAVGKKVASEIVGTTTNKTLKTTELNPTHYITKSKNEMQKLVNSVNEKGVLHPIQYVESNGVNYIVDGHHRYFAAIRTGKIDIPVNKVSLPYGSYKNTRDLVPEGKMLGFWKYMKPK</sequence>
<evidence type="ECO:0000259" key="2">
    <source>
        <dbReference type="SMART" id="SM00470"/>
    </source>
</evidence>
<dbReference type="RefSeq" id="WP_296937821.1">
    <property type="nucleotide sequence ID" value="NZ_LT599032.1"/>
</dbReference>
<name>A0A212ITN5_9BACT</name>
<accession>A0A212ITN5</accession>
<reference evidence="3" key="1">
    <citation type="submission" date="2016-04" db="EMBL/GenBank/DDBJ databases">
        <authorList>
            <person name="Evans L.H."/>
            <person name="Alamgir A."/>
            <person name="Owens N."/>
            <person name="Weber N.D."/>
            <person name="Virtaneva K."/>
            <person name="Barbian K."/>
            <person name="Babar A."/>
            <person name="Rosenke K."/>
        </authorList>
    </citation>
    <scope>NUCLEOTIDE SEQUENCE</scope>
    <source>
        <strain evidence="3">86-1</strain>
    </source>
</reference>
<feature type="domain" description="ParB-like N-terminal" evidence="2">
    <location>
        <begin position="287"/>
        <end position="367"/>
    </location>
</feature>
<evidence type="ECO:0000256" key="1">
    <source>
        <dbReference type="ARBA" id="ARBA00022737"/>
    </source>
</evidence>
<dbReference type="InterPro" id="IPR022385">
    <property type="entry name" value="Rhs_assc_core"/>
</dbReference>
<dbReference type="InterPro" id="IPR003115">
    <property type="entry name" value="ParB_N"/>
</dbReference>
<evidence type="ECO:0000313" key="3">
    <source>
        <dbReference type="EMBL" id="SBV90578.1"/>
    </source>
</evidence>
<proteinExistence type="predicted"/>
<organism evidence="3">
    <name type="scientific">uncultured Dysgonomonas sp</name>
    <dbReference type="NCBI Taxonomy" id="206096"/>
    <lineage>
        <taxon>Bacteria</taxon>
        <taxon>Pseudomonadati</taxon>
        <taxon>Bacteroidota</taxon>
        <taxon>Bacteroidia</taxon>
        <taxon>Bacteroidales</taxon>
        <taxon>Dysgonomonadaceae</taxon>
        <taxon>Dysgonomonas</taxon>
        <taxon>environmental samples</taxon>
    </lineage>
</organism>
<dbReference type="Pfam" id="PF02195">
    <property type="entry name" value="ParB_N"/>
    <property type="match status" value="1"/>
</dbReference>
<gene>
    <name evidence="3" type="ORF">KL86DYS1_10111</name>
</gene>
<dbReference type="Gene3D" id="3.90.1530.10">
    <property type="entry name" value="Conserved hypothetical protein from pyrococcus furiosus pfu- 392566-001, ParB domain"/>
    <property type="match status" value="1"/>
</dbReference>
<dbReference type="Pfam" id="PF25023">
    <property type="entry name" value="TEN_YD-shell"/>
    <property type="match status" value="1"/>
</dbReference>